<dbReference type="AlphaFoldDB" id="A0A9W4T5F8"/>
<evidence type="ECO:0000313" key="1">
    <source>
        <dbReference type="EMBL" id="CAI2193405.1"/>
    </source>
</evidence>
<accession>A0A9W4T5F8</accession>
<comment type="caution">
    <text evidence="1">The sequence shown here is derived from an EMBL/GenBank/DDBJ whole genome shotgun (WGS) entry which is preliminary data.</text>
</comment>
<feature type="non-terminal residue" evidence="1">
    <location>
        <position position="93"/>
    </location>
</feature>
<dbReference type="EMBL" id="CAMKVN010009539">
    <property type="protein sequence ID" value="CAI2193405.1"/>
    <property type="molecule type" value="Genomic_DNA"/>
</dbReference>
<reference evidence="1" key="1">
    <citation type="submission" date="2022-08" db="EMBL/GenBank/DDBJ databases">
        <authorList>
            <person name="Kallberg Y."/>
            <person name="Tangrot J."/>
            <person name="Rosling A."/>
        </authorList>
    </citation>
    <scope>NUCLEOTIDE SEQUENCE</scope>
    <source>
        <strain evidence="1">Wild A</strain>
    </source>
</reference>
<dbReference type="OrthoDB" id="3269001at2759"/>
<gene>
    <name evidence="1" type="ORF">FWILDA_LOCUS16059</name>
</gene>
<evidence type="ECO:0000313" key="2">
    <source>
        <dbReference type="Proteomes" id="UP001153678"/>
    </source>
</evidence>
<organism evidence="1 2">
    <name type="scientific">Funneliformis geosporum</name>
    <dbReference type="NCBI Taxonomy" id="1117311"/>
    <lineage>
        <taxon>Eukaryota</taxon>
        <taxon>Fungi</taxon>
        <taxon>Fungi incertae sedis</taxon>
        <taxon>Mucoromycota</taxon>
        <taxon>Glomeromycotina</taxon>
        <taxon>Glomeromycetes</taxon>
        <taxon>Glomerales</taxon>
        <taxon>Glomeraceae</taxon>
        <taxon>Funneliformis</taxon>
    </lineage>
</organism>
<name>A0A9W4T5F8_9GLOM</name>
<sequence>DELLELWNGYVIPISTKFLNGKRIRLAVICCSNDILTARKLCSHISALIGCYQCYKRANIGGRKLNFEMLKDSSNAKQKMKESSIFLIHTIAH</sequence>
<protein>
    <submittedName>
        <fullName evidence="1">7733_t:CDS:1</fullName>
    </submittedName>
</protein>
<proteinExistence type="predicted"/>
<keyword evidence="2" id="KW-1185">Reference proteome</keyword>
<dbReference type="Proteomes" id="UP001153678">
    <property type="component" value="Unassembled WGS sequence"/>
</dbReference>